<evidence type="ECO:0008006" key="4">
    <source>
        <dbReference type="Google" id="ProtNLM"/>
    </source>
</evidence>
<feature type="signal peptide" evidence="1">
    <location>
        <begin position="1"/>
        <end position="21"/>
    </location>
</feature>
<dbReference type="AlphaFoldDB" id="A0A9D1CFD7"/>
<gene>
    <name evidence="2" type="ORF">EYH37_04105</name>
</gene>
<dbReference type="Pfam" id="PF07642">
    <property type="entry name" value="BBP2"/>
    <property type="match status" value="1"/>
</dbReference>
<dbReference type="InterPro" id="IPR011486">
    <property type="entry name" value="BBP2"/>
</dbReference>
<dbReference type="EMBL" id="DQVE01000044">
    <property type="protein sequence ID" value="HIP98529.1"/>
    <property type="molecule type" value="Genomic_DNA"/>
</dbReference>
<evidence type="ECO:0000256" key="1">
    <source>
        <dbReference type="SAM" id="SignalP"/>
    </source>
</evidence>
<reference evidence="2" key="1">
    <citation type="journal article" date="2020" name="ISME J.">
        <title>Gammaproteobacteria mediating utilization of methyl-, sulfur- and petroleum organic compounds in deep ocean hydrothermal plumes.</title>
        <authorList>
            <person name="Zhou Z."/>
            <person name="Liu Y."/>
            <person name="Pan J."/>
            <person name="Cron B.R."/>
            <person name="Toner B.M."/>
            <person name="Anantharaman K."/>
            <person name="Breier J.A."/>
            <person name="Dick G.J."/>
            <person name="Li M."/>
        </authorList>
    </citation>
    <scope>NUCLEOTIDE SEQUENCE</scope>
    <source>
        <strain evidence="2">SZUA-1501</strain>
    </source>
</reference>
<comment type="caution">
    <text evidence="2">The sequence shown here is derived from an EMBL/GenBank/DDBJ whole genome shotgun (WGS) entry which is preliminary data.</text>
</comment>
<organism evidence="2 3">
    <name type="scientific">Aquifex aeolicus</name>
    <dbReference type="NCBI Taxonomy" id="63363"/>
    <lineage>
        <taxon>Bacteria</taxon>
        <taxon>Pseudomonadati</taxon>
        <taxon>Aquificota</taxon>
        <taxon>Aquificia</taxon>
        <taxon>Aquificales</taxon>
        <taxon>Aquificaceae</taxon>
        <taxon>Aquifex</taxon>
    </lineage>
</organism>
<dbReference type="SUPFAM" id="SSF56935">
    <property type="entry name" value="Porins"/>
    <property type="match status" value="1"/>
</dbReference>
<proteinExistence type="predicted"/>
<name>A0A9D1CFD7_AQUAO</name>
<dbReference type="Proteomes" id="UP000606463">
    <property type="component" value="Unassembled WGS sequence"/>
</dbReference>
<evidence type="ECO:0000313" key="2">
    <source>
        <dbReference type="EMBL" id="HIP98529.1"/>
    </source>
</evidence>
<sequence length="361" mass="39765">MKKFRFLPAAGLLGFSLVTNAGSMEELKQLFNQKDIELNIAVTGDYIYTANRSDNINGQSGYGDKFTYTAFLGIYKTASEKNPFGFGFSVGQAWFPVVGLEPIPNPDDGNGAFSKSDTNFGVFEAYVEGKLGFVTLTAGRFATNIGGEAPFTWQNVNIQRGLVWGGEPVWFDGIMVSVQYGKFQGYIGVNDRDTDDGKMALEAGVGTSFANVDVGFNVLIPDKKDETNTKVYNLTVNINYLDYLPLTLYVDYLNTPQTGDNADSVGVALLGEFKVNNQLSIGGRIEYVNNDEDGDNYGIGEGNNAWTFTVTPKYQLNRYLYVKGEISYVTLGHKHYQKKGDKPNDLSDNELRLGAEIAFVF</sequence>
<feature type="chain" id="PRO_5038909985" description="Porin" evidence="1">
    <location>
        <begin position="22"/>
        <end position="361"/>
    </location>
</feature>
<accession>A0A9D1CFD7</accession>
<protein>
    <recommendedName>
        <fullName evidence="4">Porin</fullName>
    </recommendedName>
</protein>
<evidence type="ECO:0000313" key="3">
    <source>
        <dbReference type="Proteomes" id="UP000606463"/>
    </source>
</evidence>
<keyword evidence="1" id="KW-0732">Signal</keyword>